<evidence type="ECO:0000313" key="3">
    <source>
        <dbReference type="Proteomes" id="UP000501387"/>
    </source>
</evidence>
<protein>
    <submittedName>
        <fullName evidence="2">DUF1911 domain-containing protein</fullName>
    </submittedName>
</protein>
<dbReference type="KEGG" id="lins:G7067_09665"/>
<dbReference type="AlphaFoldDB" id="A0A6G8FJZ2"/>
<gene>
    <name evidence="2" type="ORF">G7067_09665</name>
</gene>
<organism evidence="2 3">
    <name type="scientific">Leucobacter insecticola</name>
    <dbReference type="NCBI Taxonomy" id="2714934"/>
    <lineage>
        <taxon>Bacteria</taxon>
        <taxon>Bacillati</taxon>
        <taxon>Actinomycetota</taxon>
        <taxon>Actinomycetes</taxon>
        <taxon>Micrococcales</taxon>
        <taxon>Microbacteriaceae</taxon>
        <taxon>Leucobacter</taxon>
    </lineage>
</organism>
<keyword evidence="3" id="KW-1185">Reference proteome</keyword>
<dbReference type="Pfam" id="PF08929">
    <property type="entry name" value="PoNi_C"/>
    <property type="match status" value="1"/>
</dbReference>
<reference evidence="2 3" key="1">
    <citation type="submission" date="2020-03" db="EMBL/GenBank/DDBJ databases">
        <title>Leucobacter sp. nov., isolated from beetles.</title>
        <authorList>
            <person name="Hyun D.-W."/>
            <person name="Bae J.-W."/>
        </authorList>
    </citation>
    <scope>NUCLEOTIDE SEQUENCE [LARGE SCALE GENOMIC DNA]</scope>
    <source>
        <strain evidence="2 3">HDW9B</strain>
    </source>
</reference>
<feature type="domain" description="PoNi C-terminal" evidence="1">
    <location>
        <begin position="123"/>
        <end position="210"/>
    </location>
</feature>
<dbReference type="InterPro" id="IPR028983">
    <property type="entry name" value="PA2201-like_C"/>
</dbReference>
<dbReference type="InterPro" id="IPR015025">
    <property type="entry name" value="PoNi_C"/>
</dbReference>
<dbReference type="SUPFAM" id="SSF140731">
    <property type="entry name" value="PA2201 C-terminal domain-like"/>
    <property type="match status" value="1"/>
</dbReference>
<dbReference type="RefSeq" id="WP_166323809.1">
    <property type="nucleotide sequence ID" value="NZ_CP049934.1"/>
</dbReference>
<evidence type="ECO:0000313" key="2">
    <source>
        <dbReference type="EMBL" id="QIM16613.1"/>
    </source>
</evidence>
<evidence type="ECO:0000259" key="1">
    <source>
        <dbReference type="Pfam" id="PF08929"/>
    </source>
</evidence>
<dbReference type="EMBL" id="CP049934">
    <property type="protein sequence ID" value="QIM16613.1"/>
    <property type="molecule type" value="Genomic_DNA"/>
</dbReference>
<sequence length="215" mass="24702">MDRIDLRDLSRIYFDVLKLSYSLGAAPEDLREYLDPAVDLYVEYQREDGRMKSASKGQIYSWQELPTRQINAAQLLSVVVVIGTPEQRARIGEVLEVRGPEPVLEFLAGLRDDSIDGAEAGDYPPRPYGRLLKVIQAAPEKRPKLMADFVKHWYNGCRKAQWWGDHLSGPRRGKPVVYSGYWCFEAAAVTQLLGIDDSLYRDNEYYPRDIFIKRD</sequence>
<name>A0A6G8FJZ2_9MICO</name>
<accession>A0A6G8FJZ2</accession>
<proteinExistence type="predicted"/>
<dbReference type="Gene3D" id="1.10.3920.10">
    <property type="entry name" value="PA2201 C-terminal domain-like"/>
    <property type="match status" value="1"/>
</dbReference>
<dbReference type="Proteomes" id="UP000501387">
    <property type="component" value="Chromosome"/>
</dbReference>